<dbReference type="InterPro" id="IPR035984">
    <property type="entry name" value="Acyl-CoA-binding_sf"/>
</dbReference>
<evidence type="ECO:0000259" key="3">
    <source>
        <dbReference type="PROSITE" id="PS51228"/>
    </source>
</evidence>
<evidence type="ECO:0000256" key="1">
    <source>
        <dbReference type="ARBA" id="ARBA00005567"/>
    </source>
</evidence>
<dbReference type="PANTHER" id="PTHR23310">
    <property type="entry name" value="ACYL-COA-BINDING PROTEIN, ACBP"/>
    <property type="match status" value="1"/>
</dbReference>
<feature type="domain" description="ACB" evidence="3">
    <location>
        <begin position="1"/>
        <end position="98"/>
    </location>
</feature>
<proteinExistence type="inferred from homology"/>
<dbReference type="PROSITE" id="PS51228">
    <property type="entry name" value="ACB_2"/>
    <property type="match status" value="1"/>
</dbReference>
<dbReference type="PRINTS" id="PR00689">
    <property type="entry name" value="ACOABINDINGP"/>
</dbReference>
<dbReference type="InterPro" id="IPR000582">
    <property type="entry name" value="Acyl-CoA-binding_protein"/>
</dbReference>
<organism evidence="4">
    <name type="scientific">Photinus pyralis</name>
    <name type="common">Common eastern firefly</name>
    <name type="synonym">Lampyris pyralis</name>
    <dbReference type="NCBI Taxonomy" id="7054"/>
    <lineage>
        <taxon>Eukaryota</taxon>
        <taxon>Metazoa</taxon>
        <taxon>Ecdysozoa</taxon>
        <taxon>Arthropoda</taxon>
        <taxon>Hexapoda</taxon>
        <taxon>Insecta</taxon>
        <taxon>Pterygota</taxon>
        <taxon>Neoptera</taxon>
        <taxon>Endopterygota</taxon>
        <taxon>Coleoptera</taxon>
        <taxon>Polyphaga</taxon>
        <taxon>Elateriformia</taxon>
        <taxon>Elateroidea</taxon>
        <taxon>Lampyridae</taxon>
        <taxon>Lampyrinae</taxon>
        <taxon>Photinus</taxon>
    </lineage>
</organism>
<dbReference type="InterPro" id="IPR014352">
    <property type="entry name" value="FERM/acyl-CoA-bd_prot_sf"/>
</dbReference>
<protein>
    <recommendedName>
        <fullName evidence="3">ACB domain-containing protein</fullName>
    </recommendedName>
</protein>
<comment type="similarity">
    <text evidence="1">Belongs to the ACBP family.</text>
</comment>
<dbReference type="GO" id="GO:0006631">
    <property type="term" value="P:fatty acid metabolic process"/>
    <property type="evidence" value="ECO:0007669"/>
    <property type="project" value="TreeGrafter"/>
</dbReference>
<sequence length="100" mass="11438">MLAETSNPVFNDAANIEVHKLKEMGIELSTDDLLELYGYFKIAVGFDITKESAPSMFNVSAKKKWNSWKAKVDKGTTEEEAQEEYIKLVEKFKNKEKSNE</sequence>
<dbReference type="Pfam" id="PF00887">
    <property type="entry name" value="ACBP"/>
    <property type="match status" value="1"/>
</dbReference>
<name>A0A1Y1LZJ2_PHOPY</name>
<accession>A0A1Y1LZJ2</accession>
<dbReference type="AlphaFoldDB" id="A0A1Y1LZJ2"/>
<dbReference type="SUPFAM" id="SSF47027">
    <property type="entry name" value="Acyl-CoA binding protein"/>
    <property type="match status" value="1"/>
</dbReference>
<dbReference type="Gene3D" id="1.20.80.10">
    <property type="match status" value="1"/>
</dbReference>
<reference evidence="4" key="1">
    <citation type="journal article" date="2016" name="Sci. Rep.">
        <title>Molecular characterization of firefly nuptial gifts: a multi-omics approach sheds light on postcopulatory sexual selection.</title>
        <authorList>
            <person name="Al-Wathiqui N."/>
            <person name="Fallon T.R."/>
            <person name="South A."/>
            <person name="Weng J.K."/>
            <person name="Lewis S.M."/>
        </authorList>
    </citation>
    <scope>NUCLEOTIDE SEQUENCE</scope>
</reference>
<dbReference type="PANTHER" id="PTHR23310:SF62">
    <property type="entry name" value="ACYL-COA BINDING PROTEIN 1, ISOFORM A"/>
    <property type="match status" value="1"/>
</dbReference>
<evidence type="ECO:0000313" key="4">
    <source>
        <dbReference type="EMBL" id="JAV78138.1"/>
    </source>
</evidence>
<evidence type="ECO:0000256" key="2">
    <source>
        <dbReference type="ARBA" id="ARBA00023121"/>
    </source>
</evidence>
<keyword evidence="2" id="KW-0446">Lipid-binding</keyword>
<dbReference type="GO" id="GO:0000062">
    <property type="term" value="F:fatty-acyl-CoA binding"/>
    <property type="evidence" value="ECO:0007669"/>
    <property type="project" value="InterPro"/>
</dbReference>
<dbReference type="EMBL" id="GEZM01044573">
    <property type="protein sequence ID" value="JAV78138.1"/>
    <property type="molecule type" value="Transcribed_RNA"/>
</dbReference>